<gene>
    <name evidence="2" type="ORF">N1851_000374</name>
</gene>
<evidence type="ECO:0000313" key="3">
    <source>
        <dbReference type="Proteomes" id="UP001174136"/>
    </source>
</evidence>
<name>A0AA47PDZ5_MERPO</name>
<dbReference type="EMBL" id="JAOPHQ010000013">
    <property type="protein sequence ID" value="KAK0156337.1"/>
    <property type="molecule type" value="Genomic_DNA"/>
</dbReference>
<evidence type="ECO:0000256" key="1">
    <source>
        <dbReference type="SAM" id="MobiDB-lite"/>
    </source>
</evidence>
<accession>A0AA47PDZ5</accession>
<feature type="compositionally biased region" description="Low complexity" evidence="1">
    <location>
        <begin position="148"/>
        <end position="166"/>
    </location>
</feature>
<proteinExistence type="predicted"/>
<comment type="caution">
    <text evidence="2">The sequence shown here is derived from an EMBL/GenBank/DDBJ whole genome shotgun (WGS) entry which is preliminary data.</text>
</comment>
<organism evidence="2 3">
    <name type="scientific">Merluccius polli</name>
    <name type="common">Benguela hake</name>
    <name type="synonym">Merluccius cadenati</name>
    <dbReference type="NCBI Taxonomy" id="89951"/>
    <lineage>
        <taxon>Eukaryota</taxon>
        <taxon>Metazoa</taxon>
        <taxon>Chordata</taxon>
        <taxon>Craniata</taxon>
        <taxon>Vertebrata</taxon>
        <taxon>Euteleostomi</taxon>
        <taxon>Actinopterygii</taxon>
        <taxon>Neopterygii</taxon>
        <taxon>Teleostei</taxon>
        <taxon>Neoteleostei</taxon>
        <taxon>Acanthomorphata</taxon>
        <taxon>Zeiogadaria</taxon>
        <taxon>Gadariae</taxon>
        <taxon>Gadiformes</taxon>
        <taxon>Gadoidei</taxon>
        <taxon>Merlucciidae</taxon>
        <taxon>Merluccius</taxon>
    </lineage>
</organism>
<keyword evidence="3" id="KW-1185">Reference proteome</keyword>
<feature type="region of interest" description="Disordered" evidence="1">
    <location>
        <begin position="147"/>
        <end position="173"/>
    </location>
</feature>
<reference evidence="2" key="1">
    <citation type="journal article" date="2023" name="Front. Mar. Sci.">
        <title>A new Merluccius polli reference genome to investigate the effects of global change in West African waters.</title>
        <authorList>
            <person name="Mateo J.L."/>
            <person name="Blanco-Fernandez C."/>
            <person name="Garcia-Vazquez E."/>
            <person name="Machado-Schiaffino G."/>
        </authorList>
    </citation>
    <scope>NUCLEOTIDE SEQUENCE</scope>
    <source>
        <strain evidence="2">C29</strain>
        <tissue evidence="2">Fin</tissue>
    </source>
</reference>
<sequence>MVSTVTESFFLEQFAPWGHDRLHSCHWLQLQAANGLAIPYIGYLELEVGLCGKVMPRCGILVVKDPPGVVSSVPGILGMNAPGPVITALQRCHQSSTQGPGDPTGTVRVRGKQAVRIPGGVMKLVASTCSQRFSGSPVVTPRVVSHVPATSPAPESASPPACSLSPTDQPTGRFDAQRAPFQSLWSGNVAQSDCSVDGSTATFNLILK</sequence>
<evidence type="ECO:0000313" key="2">
    <source>
        <dbReference type="EMBL" id="KAK0156337.1"/>
    </source>
</evidence>
<protein>
    <submittedName>
        <fullName evidence="2">Uncharacterized protein</fullName>
    </submittedName>
</protein>
<dbReference type="AlphaFoldDB" id="A0AA47PDZ5"/>
<dbReference type="Proteomes" id="UP001174136">
    <property type="component" value="Unassembled WGS sequence"/>
</dbReference>